<evidence type="ECO:0000313" key="9">
    <source>
        <dbReference type="EMBL" id="EHP83916.1"/>
    </source>
</evidence>
<dbReference type="InterPro" id="IPR018449">
    <property type="entry name" value="NIL_domain"/>
</dbReference>
<keyword evidence="5" id="KW-0249">Electron transport</keyword>
<evidence type="ECO:0000259" key="8">
    <source>
        <dbReference type="PROSITE" id="PS51379"/>
    </source>
</evidence>
<keyword evidence="2" id="KW-0004">4Fe-4S</keyword>
<keyword evidence="1" id="KW-0813">Transport</keyword>
<dbReference type="InterPro" id="IPR050572">
    <property type="entry name" value="Fe-S_Ferredoxin"/>
</dbReference>
<dbReference type="EMBL" id="AGJL01000066">
    <property type="protein sequence ID" value="EHP83916.1"/>
    <property type="molecule type" value="Genomic_DNA"/>
</dbReference>
<name>H1L1A3_9EURY</name>
<comment type="caution">
    <text evidence="9">The sequence shown here is derived from an EMBL/GenBank/DDBJ whole genome shotgun (WGS) entry which is preliminary data.</text>
</comment>
<dbReference type="InterPro" id="IPR017900">
    <property type="entry name" value="4Fe4S_Fe_S_CS"/>
</dbReference>
<keyword evidence="3" id="KW-0479">Metal-binding</keyword>
<dbReference type="OrthoDB" id="15347at2157"/>
<organism evidence="9 10">
    <name type="scientific">Methanotorris formicicus Mc-S-70</name>
    <dbReference type="NCBI Taxonomy" id="647171"/>
    <lineage>
        <taxon>Archaea</taxon>
        <taxon>Methanobacteriati</taxon>
        <taxon>Methanobacteriota</taxon>
        <taxon>Methanomada group</taxon>
        <taxon>Methanococci</taxon>
        <taxon>Methanococcales</taxon>
        <taxon>Methanocaldococcaceae</taxon>
        <taxon>Methanotorris</taxon>
    </lineage>
</organism>
<dbReference type="STRING" id="647171.MetfoDRAFT_1827"/>
<dbReference type="GO" id="GO:0016491">
    <property type="term" value="F:oxidoreductase activity"/>
    <property type="evidence" value="ECO:0007669"/>
    <property type="project" value="UniProtKB-ARBA"/>
</dbReference>
<evidence type="ECO:0000313" key="10">
    <source>
        <dbReference type="Proteomes" id="UP000003706"/>
    </source>
</evidence>
<dbReference type="InterPro" id="IPR017896">
    <property type="entry name" value="4Fe4S_Fe-S-bd"/>
</dbReference>
<dbReference type="Gene3D" id="3.30.70.20">
    <property type="match status" value="2"/>
</dbReference>
<dbReference type="PROSITE" id="PS00198">
    <property type="entry name" value="4FE4S_FER_1"/>
    <property type="match status" value="1"/>
</dbReference>
<dbReference type="GO" id="GO:0046872">
    <property type="term" value="F:metal ion binding"/>
    <property type="evidence" value="ECO:0007669"/>
    <property type="project" value="UniProtKB-KW"/>
</dbReference>
<evidence type="ECO:0000256" key="1">
    <source>
        <dbReference type="ARBA" id="ARBA00022448"/>
    </source>
</evidence>
<feature type="domain" description="4Fe-4S ferredoxin-type" evidence="8">
    <location>
        <begin position="73"/>
        <end position="102"/>
    </location>
</feature>
<proteinExistence type="predicted"/>
<evidence type="ECO:0000256" key="2">
    <source>
        <dbReference type="ARBA" id="ARBA00022485"/>
    </source>
</evidence>
<dbReference type="PANTHER" id="PTHR43687">
    <property type="entry name" value="ADENYLYLSULFATE REDUCTASE, BETA SUBUNIT"/>
    <property type="match status" value="1"/>
</dbReference>
<keyword evidence="10" id="KW-1185">Reference proteome</keyword>
<keyword evidence="7" id="KW-0411">Iron-sulfur</keyword>
<protein>
    <submittedName>
        <fullName evidence="9">NIL domain protein</fullName>
    </submittedName>
</protein>
<feature type="domain" description="4Fe-4S ferredoxin-type" evidence="8">
    <location>
        <begin position="103"/>
        <end position="132"/>
    </location>
</feature>
<accession>H1L1A3</accession>
<dbReference type="PANTHER" id="PTHR43687:SF6">
    <property type="entry name" value="L-ASPARTATE SEMIALDEHYDE SULFURTRANSFERASE IRON-SULFUR SUBUNIT"/>
    <property type="match status" value="1"/>
</dbReference>
<reference evidence="9 10" key="1">
    <citation type="submission" date="2011-09" db="EMBL/GenBank/DDBJ databases">
        <title>The draft genome of Methanotorris formicicus Mc-S-70.</title>
        <authorList>
            <consortium name="US DOE Joint Genome Institute (JGI-PGF)"/>
            <person name="Lucas S."/>
            <person name="Han J."/>
            <person name="Lapidus A."/>
            <person name="Cheng J.-F."/>
            <person name="Goodwin L."/>
            <person name="Pitluck S."/>
            <person name="Peters L."/>
            <person name="Land M.L."/>
            <person name="Hauser L."/>
            <person name="Sieprawska-Lupa M."/>
            <person name="Takai K."/>
            <person name="Miyazaki J."/>
            <person name="Whitman W."/>
            <person name="Woyke T.J."/>
        </authorList>
    </citation>
    <scope>NUCLEOTIDE SEQUENCE [LARGE SCALE GENOMIC DNA]</scope>
    <source>
        <strain evidence="9 10">Mc-S-70</strain>
    </source>
</reference>
<dbReference type="Proteomes" id="UP000003706">
    <property type="component" value="Unassembled WGS sequence"/>
</dbReference>
<gene>
    <name evidence="9" type="ORF">MetfoDRAFT_1827</name>
</gene>
<evidence type="ECO:0000256" key="5">
    <source>
        <dbReference type="ARBA" id="ARBA00022982"/>
    </source>
</evidence>
<dbReference type="RefSeq" id="WP_007045248.1">
    <property type="nucleotide sequence ID" value="NZ_AGJL01000066.1"/>
</dbReference>
<dbReference type="Pfam" id="PF12838">
    <property type="entry name" value="Fer4_7"/>
    <property type="match status" value="1"/>
</dbReference>
<dbReference type="Pfam" id="PF09383">
    <property type="entry name" value="NIL"/>
    <property type="match status" value="1"/>
</dbReference>
<dbReference type="Gene3D" id="3.30.70.260">
    <property type="match status" value="1"/>
</dbReference>
<dbReference type="PROSITE" id="PS51379">
    <property type="entry name" value="4FE4S_FER_2"/>
    <property type="match status" value="2"/>
</dbReference>
<evidence type="ECO:0000256" key="4">
    <source>
        <dbReference type="ARBA" id="ARBA00022737"/>
    </source>
</evidence>
<dbReference type="AlphaFoldDB" id="H1L1A3"/>
<sequence>MRKRIYLWVPSENVHKPIISNAILDTKVNINILKAKIEPQEAFLILELNGDEEKVDEAIKYLSKYGEIEEISRVIKRDEEKCVDCGACITMCPVEAIKMDEEFNVVFDENECIGCKSCVKVCPFKAIEVDDI</sequence>
<dbReference type="SUPFAM" id="SSF55021">
    <property type="entry name" value="ACT-like"/>
    <property type="match status" value="1"/>
</dbReference>
<dbReference type="SMART" id="SM00930">
    <property type="entry name" value="NIL"/>
    <property type="match status" value="1"/>
</dbReference>
<evidence type="ECO:0000256" key="6">
    <source>
        <dbReference type="ARBA" id="ARBA00023004"/>
    </source>
</evidence>
<keyword evidence="4" id="KW-0677">Repeat</keyword>
<evidence type="ECO:0000256" key="3">
    <source>
        <dbReference type="ARBA" id="ARBA00022723"/>
    </source>
</evidence>
<dbReference type="GO" id="GO:0051539">
    <property type="term" value="F:4 iron, 4 sulfur cluster binding"/>
    <property type="evidence" value="ECO:0007669"/>
    <property type="project" value="UniProtKB-KW"/>
</dbReference>
<dbReference type="SUPFAM" id="SSF54862">
    <property type="entry name" value="4Fe-4S ferredoxins"/>
    <property type="match status" value="1"/>
</dbReference>
<dbReference type="InterPro" id="IPR045865">
    <property type="entry name" value="ACT-like_dom_sf"/>
</dbReference>
<keyword evidence="6" id="KW-0408">Iron</keyword>
<evidence type="ECO:0000256" key="7">
    <source>
        <dbReference type="ARBA" id="ARBA00023014"/>
    </source>
</evidence>